<feature type="compositionally biased region" description="Polar residues" evidence="1">
    <location>
        <begin position="189"/>
        <end position="199"/>
    </location>
</feature>
<evidence type="ECO:0000313" key="3">
    <source>
        <dbReference type="Proteomes" id="UP000318081"/>
    </source>
</evidence>
<accession>A0ABX5XXM9</accession>
<dbReference type="RefSeq" id="WP_145217231.1">
    <property type="nucleotide sequence ID" value="NZ_CP036432.1"/>
</dbReference>
<gene>
    <name evidence="2" type="ORF">TBK1r_53160</name>
</gene>
<reference evidence="2 3" key="1">
    <citation type="submission" date="2019-02" db="EMBL/GenBank/DDBJ databases">
        <title>Deep-cultivation of Planctomycetes and their phenomic and genomic characterization uncovers novel biology.</title>
        <authorList>
            <person name="Wiegand S."/>
            <person name="Jogler M."/>
            <person name="Boedeker C."/>
            <person name="Pinto D."/>
            <person name="Vollmers J."/>
            <person name="Rivas-Marin E."/>
            <person name="Kohn T."/>
            <person name="Peeters S.H."/>
            <person name="Heuer A."/>
            <person name="Rast P."/>
            <person name="Oberbeckmann S."/>
            <person name="Bunk B."/>
            <person name="Jeske O."/>
            <person name="Meyerdierks A."/>
            <person name="Storesund J.E."/>
            <person name="Kallscheuer N."/>
            <person name="Luecker S."/>
            <person name="Lage O.M."/>
            <person name="Pohl T."/>
            <person name="Merkel B.J."/>
            <person name="Hornburger P."/>
            <person name="Mueller R.-W."/>
            <person name="Bruemmer F."/>
            <person name="Labrenz M."/>
            <person name="Spormann A.M."/>
            <person name="Op den Camp H."/>
            <person name="Overmann J."/>
            <person name="Amann R."/>
            <person name="Jetten M.S.M."/>
            <person name="Mascher T."/>
            <person name="Medema M.H."/>
            <person name="Devos D.P."/>
            <person name="Kaster A.-K."/>
            <person name="Ovreas L."/>
            <person name="Rohde M."/>
            <person name="Galperin M.Y."/>
            <person name="Jogler C."/>
        </authorList>
    </citation>
    <scope>NUCLEOTIDE SEQUENCE [LARGE SCALE GENOMIC DNA]</scope>
    <source>
        <strain evidence="2 3">TBK1r</strain>
    </source>
</reference>
<feature type="region of interest" description="Disordered" evidence="1">
    <location>
        <begin position="175"/>
        <end position="217"/>
    </location>
</feature>
<feature type="compositionally biased region" description="Basic and acidic residues" evidence="1">
    <location>
        <begin position="71"/>
        <end position="91"/>
    </location>
</feature>
<keyword evidence="3" id="KW-1185">Reference proteome</keyword>
<feature type="region of interest" description="Disordered" evidence="1">
    <location>
        <begin position="44"/>
        <end position="125"/>
    </location>
</feature>
<evidence type="ECO:0000313" key="2">
    <source>
        <dbReference type="EMBL" id="QDV86297.1"/>
    </source>
</evidence>
<organism evidence="2 3">
    <name type="scientific">Stieleria magnilauensis</name>
    <dbReference type="NCBI Taxonomy" id="2527963"/>
    <lineage>
        <taxon>Bacteria</taxon>
        <taxon>Pseudomonadati</taxon>
        <taxon>Planctomycetota</taxon>
        <taxon>Planctomycetia</taxon>
        <taxon>Pirellulales</taxon>
        <taxon>Pirellulaceae</taxon>
        <taxon>Stieleria</taxon>
    </lineage>
</organism>
<sequence length="1137" mass="125807">MKRLSFRESVAQNVLVSGLLVASVATLLALSTLPLIAVERAEPTVKPSQNAVVQTATESDSDTPAGSIDKPLGDKPLGDKPLGDKTDDDVPHQQPKLVDILDAEDETKDSRSHRSPGASSAGGPAELIGELTDAQLAALARGEQPSAALAEQLQMTGADLHELLLSEFADRLGRDHRKTPEPLVKPESNVDTTPRSGKSPTPIPGIGAGGDPEEPFDQGPVAVRLQDVIVQAQQGTPAGAVVMELVYAQGHGPILFPDQPLFLVETQGRAKYAAFDITYQQSSKRSPFEVDRIEAAFLVNGQTPLEVKLMTRDAVLLGQLDIKLVGQPAALAALKHRWWKSFSTIPKELGDDQKLLRRSLAAMLARRYGMPSPWPVPQKGDGQEDSVLEAQFERAVGMLFGMESVKLAIQEDVKLNESMRSEPADEPVPPKPRMASVVIPPFRDIAIEPIAMHVPEECFYLRTGSLANYKNLRQFLTGWGGNLSDVVDSGSLVRQTRDKVEFQLALSPEQIASGPFDQLISDMALVGCDPLFSEGAAVGVVFEASDSFPLADAIKRQRRTMLSRFPDVSERLLRVSNHRVSLLSTDDNRVRSFYAIDGNYHLVTNSQTLLNRFLQAGRGHRSLGTLREFRYARRKADSAGKQFAFLYLSDPFFQNLVSPHYRIELTRRSRAARELQQIQLAKWLAASEGIEESSIGGFISAKLLPRGFADRADGSRPIVVNDRFQDSLRGIPGAFLPIPDVPIDRATRSEVIAYRGFLRDYNQQWRRVDPVTVVFTQKETDATGLRRIGIEIVITPYARQKYALLERHLADPGRRRFAASGRDLLSVDTAVRMRRGSPPHLLYIGLRDEDLSFEINHGQVKLLDQEQGTTFAKLRSFGVISPPSTEILRMLSSVLLHGKPLPESPTPRTPPPRAPLPWSTAALPFGSPPSGQLLYYFAWGIANLPPGGASAAKYLRMIESRNGLTTVAMQSKLRNEVFNEISQENIVDPPKVRMRMRSLSGAEIEPYIQAYTYLASRRVSYQNARFLAELTHWLNLPPQESQSVIENLLNAKIACPLGGAYQMKQVAGLPDCVGTSWDESSLYELNQTPETWKFPFLDWLREMDLRFDLDQNTLHAKVDLTIFDDQRAADQLKIASQ</sequence>
<dbReference type="EMBL" id="CP036432">
    <property type="protein sequence ID" value="QDV86297.1"/>
    <property type="molecule type" value="Genomic_DNA"/>
</dbReference>
<proteinExistence type="predicted"/>
<feature type="compositionally biased region" description="Polar residues" evidence="1">
    <location>
        <begin position="46"/>
        <end position="64"/>
    </location>
</feature>
<protein>
    <submittedName>
        <fullName evidence="2">Uncharacterized protein</fullName>
    </submittedName>
</protein>
<name>A0ABX5XXM9_9BACT</name>
<evidence type="ECO:0000256" key="1">
    <source>
        <dbReference type="SAM" id="MobiDB-lite"/>
    </source>
</evidence>
<dbReference type="Proteomes" id="UP000318081">
    <property type="component" value="Chromosome"/>
</dbReference>